<evidence type="ECO:0000256" key="1">
    <source>
        <dbReference type="ARBA" id="ARBA00022884"/>
    </source>
</evidence>
<dbReference type="InParanoid" id="A0A1Y1YXR6"/>
<dbReference type="InterPro" id="IPR000504">
    <property type="entry name" value="RRM_dom"/>
</dbReference>
<dbReference type="AlphaFoldDB" id="A0A1Y1YXR6"/>
<dbReference type="STRING" id="1314790.A0A1Y1YXR6"/>
<dbReference type="PROSITE" id="PS50102">
    <property type="entry name" value="RRM"/>
    <property type="match status" value="2"/>
</dbReference>
<keyword evidence="1 2" id="KW-0694">RNA-binding</keyword>
<dbReference type="Proteomes" id="UP000193498">
    <property type="component" value="Unassembled WGS sequence"/>
</dbReference>
<evidence type="ECO:0000259" key="4">
    <source>
        <dbReference type="PROSITE" id="PS50102"/>
    </source>
</evidence>
<proteinExistence type="predicted"/>
<feature type="domain" description="RRM" evidence="4">
    <location>
        <begin position="1"/>
        <end position="78"/>
    </location>
</feature>
<reference evidence="5 6" key="1">
    <citation type="submission" date="2016-07" db="EMBL/GenBank/DDBJ databases">
        <title>Pervasive Adenine N6-methylation of Active Genes in Fungi.</title>
        <authorList>
            <consortium name="DOE Joint Genome Institute"/>
            <person name="Mondo S.J."/>
            <person name="Dannebaum R.O."/>
            <person name="Kuo R.C."/>
            <person name="Labutti K."/>
            <person name="Haridas S."/>
            <person name="Kuo A."/>
            <person name="Salamov A."/>
            <person name="Ahrendt S.R."/>
            <person name="Lipzen A."/>
            <person name="Sullivan W."/>
            <person name="Andreopoulos W.B."/>
            <person name="Clum A."/>
            <person name="Lindquist E."/>
            <person name="Daum C."/>
            <person name="Ramamoorthy G.K."/>
            <person name="Gryganskyi A."/>
            <person name="Culley D."/>
            <person name="Magnuson J.K."/>
            <person name="James T.Y."/>
            <person name="O'Malley M.A."/>
            <person name="Stajich J.E."/>
            <person name="Spatafora J.W."/>
            <person name="Visel A."/>
            <person name="Grigoriev I.V."/>
        </authorList>
    </citation>
    <scope>NUCLEOTIDE SEQUENCE [LARGE SCALE GENOMIC DNA]</scope>
    <source>
        <strain evidence="5 6">CBS 931.73</strain>
    </source>
</reference>
<feature type="compositionally biased region" description="Gly residues" evidence="3">
    <location>
        <begin position="196"/>
        <end position="214"/>
    </location>
</feature>
<organism evidence="5 6">
    <name type="scientific">Basidiobolus meristosporus CBS 931.73</name>
    <dbReference type="NCBI Taxonomy" id="1314790"/>
    <lineage>
        <taxon>Eukaryota</taxon>
        <taxon>Fungi</taxon>
        <taxon>Fungi incertae sedis</taxon>
        <taxon>Zoopagomycota</taxon>
        <taxon>Entomophthoromycotina</taxon>
        <taxon>Basidiobolomycetes</taxon>
        <taxon>Basidiobolales</taxon>
        <taxon>Basidiobolaceae</taxon>
        <taxon>Basidiobolus</taxon>
    </lineage>
</organism>
<evidence type="ECO:0000313" key="5">
    <source>
        <dbReference type="EMBL" id="ORY02822.1"/>
    </source>
</evidence>
<evidence type="ECO:0000256" key="3">
    <source>
        <dbReference type="SAM" id="MobiDB-lite"/>
    </source>
</evidence>
<accession>A0A1Y1YXR6</accession>
<dbReference type="PANTHER" id="PTHR23236">
    <property type="entry name" value="EUKARYOTIC TRANSLATION INITIATION FACTOR 4B/4H"/>
    <property type="match status" value="1"/>
</dbReference>
<protein>
    <submittedName>
        <fullName evidence="5">RNA-binding domain-containing protein</fullName>
    </submittedName>
</protein>
<feature type="compositionally biased region" description="Basic and acidic residues" evidence="3">
    <location>
        <begin position="179"/>
        <end position="193"/>
    </location>
</feature>
<gene>
    <name evidence="5" type="ORF">K493DRAFT_178917</name>
</gene>
<dbReference type="InterPro" id="IPR035979">
    <property type="entry name" value="RBD_domain_sf"/>
</dbReference>
<dbReference type="SMART" id="SM00360">
    <property type="entry name" value="RRM"/>
    <property type="match status" value="2"/>
</dbReference>
<sequence length="214" mass="22994">TTVFVGGLSWSVDNDWLRDEMKECGEIVDVRVITDRATGKSKGFGYVEFATHEGAKNALEISGKEIDGRGIRVDFSEGKPAAKKPERTFESQNNEPSDTLFIGNLSFNSSEDSIRAAFAECGEVLSIRLPTDRDTGRPKGFGYIQFASIDAAKAAMQWNGSDLDGRNIRLDFAAARSNDGGDRRQSFGGDRRQSFGGRGGRGGGRGGARGGRGG</sequence>
<dbReference type="GO" id="GO:0003723">
    <property type="term" value="F:RNA binding"/>
    <property type="evidence" value="ECO:0007669"/>
    <property type="project" value="UniProtKB-UniRule"/>
</dbReference>
<keyword evidence="6" id="KW-1185">Reference proteome</keyword>
<dbReference type="PANTHER" id="PTHR23236:SF11">
    <property type="entry name" value="EUKARYOTIC TRANSLATION INITIATION FACTOR 4H"/>
    <property type="match status" value="1"/>
</dbReference>
<feature type="region of interest" description="Disordered" evidence="3">
    <location>
        <begin position="175"/>
        <end position="214"/>
    </location>
</feature>
<dbReference type="Pfam" id="PF00076">
    <property type="entry name" value="RRM_1"/>
    <property type="match status" value="2"/>
</dbReference>
<dbReference type="OrthoDB" id="439808at2759"/>
<evidence type="ECO:0000313" key="6">
    <source>
        <dbReference type="Proteomes" id="UP000193498"/>
    </source>
</evidence>
<feature type="non-terminal residue" evidence="5">
    <location>
        <position position="1"/>
    </location>
</feature>
<dbReference type="EMBL" id="MCFE01000053">
    <property type="protein sequence ID" value="ORY02822.1"/>
    <property type="molecule type" value="Genomic_DNA"/>
</dbReference>
<name>A0A1Y1YXR6_9FUNG</name>
<comment type="caution">
    <text evidence="5">The sequence shown here is derived from an EMBL/GenBank/DDBJ whole genome shotgun (WGS) entry which is preliminary data.</text>
</comment>
<evidence type="ECO:0000256" key="2">
    <source>
        <dbReference type="PROSITE-ProRule" id="PRU00176"/>
    </source>
</evidence>
<dbReference type="InterPro" id="IPR012677">
    <property type="entry name" value="Nucleotide-bd_a/b_plait_sf"/>
</dbReference>
<dbReference type="SUPFAM" id="SSF54928">
    <property type="entry name" value="RNA-binding domain, RBD"/>
    <property type="match status" value="2"/>
</dbReference>
<feature type="non-terminal residue" evidence="5">
    <location>
        <position position="214"/>
    </location>
</feature>
<feature type="domain" description="RRM" evidence="4">
    <location>
        <begin position="98"/>
        <end position="175"/>
    </location>
</feature>
<dbReference type="Gene3D" id="3.30.70.330">
    <property type="match status" value="2"/>
</dbReference>